<dbReference type="RefSeq" id="WP_418890880.1">
    <property type="nucleotide sequence ID" value="NZ_JBEUWX010000002.1"/>
</dbReference>
<dbReference type="PROSITE" id="PS51257">
    <property type="entry name" value="PROKAR_LIPOPROTEIN"/>
    <property type="match status" value="1"/>
</dbReference>
<dbReference type="PANTHER" id="PTHR30203">
    <property type="entry name" value="OUTER MEMBRANE CATION EFFLUX PROTEIN"/>
    <property type="match status" value="1"/>
</dbReference>
<keyword evidence="2" id="KW-0564">Palmitate</keyword>
<keyword evidence="2" id="KW-0472">Membrane</keyword>
<keyword evidence="5" id="KW-1185">Reference proteome</keyword>
<keyword evidence="2" id="KW-0812">Transmembrane</keyword>
<dbReference type="InterPro" id="IPR010131">
    <property type="entry name" value="MdtP/NodT-like"/>
</dbReference>
<keyword evidence="2" id="KW-0449">Lipoprotein</keyword>
<dbReference type="SUPFAM" id="SSF56954">
    <property type="entry name" value="Outer membrane efflux proteins (OEP)"/>
    <property type="match status" value="1"/>
</dbReference>
<evidence type="ECO:0000313" key="4">
    <source>
        <dbReference type="EMBL" id="MFA9949772.1"/>
    </source>
</evidence>
<dbReference type="PANTHER" id="PTHR30203:SF32">
    <property type="entry name" value="CATION EFFLUX SYSTEM PROTEIN CUSC"/>
    <property type="match status" value="1"/>
</dbReference>
<evidence type="ECO:0000256" key="3">
    <source>
        <dbReference type="SAM" id="MobiDB-lite"/>
    </source>
</evidence>
<evidence type="ECO:0000313" key="5">
    <source>
        <dbReference type="Proteomes" id="UP001574673"/>
    </source>
</evidence>
<feature type="compositionally biased region" description="Basic and acidic residues" evidence="3">
    <location>
        <begin position="481"/>
        <end position="491"/>
    </location>
</feature>
<evidence type="ECO:0000256" key="1">
    <source>
        <dbReference type="ARBA" id="ARBA00007613"/>
    </source>
</evidence>
<dbReference type="Gene3D" id="2.20.200.10">
    <property type="entry name" value="Outer membrane efflux proteins (OEP)"/>
    <property type="match status" value="1"/>
</dbReference>
<evidence type="ECO:0000256" key="2">
    <source>
        <dbReference type="RuleBase" id="RU362097"/>
    </source>
</evidence>
<organism evidence="4 5">
    <name type="scientific">Dentiradicibacter hellwigii</name>
    <dbReference type="NCBI Taxonomy" id="3149053"/>
    <lineage>
        <taxon>Bacteria</taxon>
        <taxon>Pseudomonadati</taxon>
        <taxon>Pseudomonadota</taxon>
        <taxon>Betaproteobacteria</taxon>
        <taxon>Rhodocyclales</taxon>
        <taxon>Rhodocyclaceae</taxon>
        <taxon>Dentiradicibacter</taxon>
    </lineage>
</organism>
<dbReference type="NCBIfam" id="TIGR01845">
    <property type="entry name" value="outer_NodT"/>
    <property type="match status" value="1"/>
</dbReference>
<dbReference type="Gene3D" id="1.20.1600.10">
    <property type="entry name" value="Outer membrane efflux proteins (OEP)"/>
    <property type="match status" value="1"/>
</dbReference>
<dbReference type="Pfam" id="PF02321">
    <property type="entry name" value="OEP"/>
    <property type="match status" value="2"/>
</dbReference>
<gene>
    <name evidence="4" type="ORF">ABCS64_05420</name>
</gene>
<comment type="similarity">
    <text evidence="1 2">Belongs to the outer membrane factor (OMF) (TC 1.B.17) family.</text>
</comment>
<keyword evidence="2" id="KW-1134">Transmembrane beta strand</keyword>
<proteinExistence type="inferred from homology"/>
<reference evidence="5" key="1">
    <citation type="submission" date="2024-06" db="EMBL/GenBank/DDBJ databases">
        <title>Radixoralia hellwigii gen. nov., sp nov., isolated from a root canal in the human oral cavity.</title>
        <authorList>
            <person name="Bartsch S."/>
            <person name="Wittmer A."/>
            <person name="Schulz A.-K."/>
            <person name="Neumann-Schaal M."/>
            <person name="Wolf J."/>
            <person name="Gronow S."/>
            <person name="Tennert C."/>
            <person name="Haecker G."/>
            <person name="Cieplik F."/>
            <person name="Al-Ahmad A."/>
        </authorList>
    </citation>
    <scope>NUCLEOTIDE SEQUENCE [LARGE SCALE GENOMIC DNA]</scope>
    <source>
        <strain evidence="5">Wk13</strain>
    </source>
</reference>
<feature type="compositionally biased region" description="Low complexity" evidence="3">
    <location>
        <begin position="492"/>
        <end position="509"/>
    </location>
</feature>
<dbReference type="Proteomes" id="UP001574673">
    <property type="component" value="Unassembled WGS sequence"/>
</dbReference>
<sequence>MKTVKFKPTARPVATRLAGLALPLMLPVFLSACAMIPGYEQPKVNVPETFKYDTYPGKGIQAASLGWQDYFADPRLHRLIELALERNTDLRSAALNAEAVRKQYMIARADLLPAVNASGSGTRARVARDLSATGKSYVAQSYTVGLGITGYELDLFGRVRSMAEAALQSYFNSAATRDATHLSLVGSVAKAYFNVRYAEEKMNLAQNVLKTREQTYELSRLKHQAGVASAVDLHQQEALIESAKADYAAAVQAREQAVNALAVLINQPLPDDLPEGLPLDKQYKLDHLPAGLSSEVMLQRPDIRATEHALKQANANIGAARAAFFPSISLTGTIGTGSTELNRLFTGGNRTWSFAPSINLPIFSWGSQVANLDAAWLRQQIQIVNYEAAVQAAFRDVSNALVAREQLDKRYDATLKQSRAYAETLRLVRLRYRHGVSSALDLLDAERSSYSADTALLANQLTRLENLADLYKALGGGLKRQTAEEETKADAQADTQAAEAAGRATNAQAPEAKQAAGTQE</sequence>
<name>A0ABV4UF31_9RHOO</name>
<comment type="subcellular location">
    <subcellularLocation>
        <location evidence="2">Cell membrane</location>
        <topology evidence="2">Lipid-anchor</topology>
    </subcellularLocation>
</comment>
<dbReference type="EMBL" id="JBEUWX010000002">
    <property type="protein sequence ID" value="MFA9949772.1"/>
    <property type="molecule type" value="Genomic_DNA"/>
</dbReference>
<comment type="caution">
    <text evidence="4">The sequence shown here is derived from an EMBL/GenBank/DDBJ whole genome shotgun (WGS) entry which is preliminary data.</text>
</comment>
<feature type="region of interest" description="Disordered" evidence="3">
    <location>
        <begin position="480"/>
        <end position="520"/>
    </location>
</feature>
<dbReference type="InterPro" id="IPR003423">
    <property type="entry name" value="OMP_efflux"/>
</dbReference>
<protein>
    <submittedName>
        <fullName evidence="4">Efflux transporter outer membrane subunit</fullName>
    </submittedName>
</protein>
<accession>A0ABV4UF31</accession>